<dbReference type="OrthoDB" id="10496892at2759"/>
<protein>
    <submittedName>
        <fullName evidence="2">Uncharacterized protein</fullName>
    </submittedName>
</protein>
<name>K2R435_MACPH</name>
<evidence type="ECO:0000256" key="1">
    <source>
        <dbReference type="SAM" id="MobiDB-lite"/>
    </source>
</evidence>
<accession>K2R435</accession>
<dbReference type="Proteomes" id="UP000007129">
    <property type="component" value="Unassembled WGS sequence"/>
</dbReference>
<comment type="caution">
    <text evidence="2">The sequence shown here is derived from an EMBL/GenBank/DDBJ whole genome shotgun (WGS) entry which is preliminary data.</text>
</comment>
<proteinExistence type="predicted"/>
<dbReference type="EMBL" id="AHHD01000256">
    <property type="protein sequence ID" value="EKG17081.1"/>
    <property type="molecule type" value="Genomic_DNA"/>
</dbReference>
<feature type="region of interest" description="Disordered" evidence="1">
    <location>
        <begin position="225"/>
        <end position="252"/>
    </location>
</feature>
<dbReference type="InParanoid" id="K2R435"/>
<reference evidence="2 3" key="1">
    <citation type="journal article" date="2012" name="BMC Genomics">
        <title>Tools to kill: Genome of one of the most destructive plant pathogenic fungi Macrophomina phaseolina.</title>
        <authorList>
            <person name="Islam M.S."/>
            <person name="Haque M.S."/>
            <person name="Islam M.M."/>
            <person name="Emdad E.M."/>
            <person name="Halim A."/>
            <person name="Hossen Q.M.M."/>
            <person name="Hossain M.Z."/>
            <person name="Ahmed B."/>
            <person name="Rahim S."/>
            <person name="Rahman M.S."/>
            <person name="Alam M.M."/>
            <person name="Hou S."/>
            <person name="Wan X."/>
            <person name="Saito J.A."/>
            <person name="Alam M."/>
        </authorList>
    </citation>
    <scope>NUCLEOTIDE SEQUENCE [LARGE SCALE GENOMIC DNA]</scope>
    <source>
        <strain evidence="2 3">MS6</strain>
    </source>
</reference>
<dbReference type="VEuPathDB" id="FungiDB:MPH_05653"/>
<gene>
    <name evidence="2" type="ORF">MPH_05653</name>
</gene>
<sequence length="252" mass="29434">MSFAFEASSPLKDMQLCDKTDLLESHKIIIKWKETESGPEQKIHGVPKDMIIKFSPSASRMWARVSNPKDRKNYEFYLGVRTDIEVNAVKYVLDQMLTACETRELYFLQLYPRHSYAALKALGITCVRSAWRHELVRWMRVAIITFDDFVAVCELLGTDSEPDLVRHVLHQVVWVNLTHPLGHPDMVQIEEYIDDKPNISRIKREIEAELRRVVAHREAKRLEREQRRAMGPLRAPEPEPYASRLHRGGEWT</sequence>
<organism evidence="2 3">
    <name type="scientific">Macrophomina phaseolina (strain MS6)</name>
    <name type="common">Charcoal rot fungus</name>
    <dbReference type="NCBI Taxonomy" id="1126212"/>
    <lineage>
        <taxon>Eukaryota</taxon>
        <taxon>Fungi</taxon>
        <taxon>Dikarya</taxon>
        <taxon>Ascomycota</taxon>
        <taxon>Pezizomycotina</taxon>
        <taxon>Dothideomycetes</taxon>
        <taxon>Dothideomycetes incertae sedis</taxon>
        <taxon>Botryosphaeriales</taxon>
        <taxon>Botryosphaeriaceae</taxon>
        <taxon>Macrophomina</taxon>
    </lineage>
</organism>
<dbReference type="AlphaFoldDB" id="K2R435"/>
<evidence type="ECO:0000313" key="3">
    <source>
        <dbReference type="Proteomes" id="UP000007129"/>
    </source>
</evidence>
<evidence type="ECO:0000313" key="2">
    <source>
        <dbReference type="EMBL" id="EKG17081.1"/>
    </source>
</evidence>
<dbReference type="HOGENOM" id="CLU_1102971_0_0_1"/>